<evidence type="ECO:0000313" key="5">
    <source>
        <dbReference type="Proteomes" id="UP001385951"/>
    </source>
</evidence>
<dbReference type="InterPro" id="IPR051970">
    <property type="entry name" value="TEL2_Regulation"/>
</dbReference>
<evidence type="ECO:0000259" key="3">
    <source>
        <dbReference type="Pfam" id="PF10193"/>
    </source>
</evidence>
<evidence type="ECO:0000256" key="2">
    <source>
        <dbReference type="SAM" id="MobiDB-lite"/>
    </source>
</evidence>
<evidence type="ECO:0000313" key="4">
    <source>
        <dbReference type="EMBL" id="KAK7693186.1"/>
    </source>
</evidence>
<dbReference type="Gene3D" id="1.25.40.720">
    <property type="entry name" value="Telomere length regulation protein 2, C-terminal domain"/>
    <property type="match status" value="1"/>
</dbReference>
<comment type="similarity">
    <text evidence="1">Belongs to the TEL2 family.</text>
</comment>
<dbReference type="EMBL" id="JASBNA010000003">
    <property type="protein sequence ID" value="KAK7693186.1"/>
    <property type="molecule type" value="Genomic_DNA"/>
</dbReference>
<gene>
    <name evidence="4" type="ORF">QCA50_002752</name>
</gene>
<dbReference type="InterPro" id="IPR038528">
    <property type="entry name" value="TEL2_C_sf"/>
</dbReference>
<reference evidence="4 5" key="1">
    <citation type="submission" date="2022-09" db="EMBL/GenBank/DDBJ databases">
        <authorList>
            <person name="Palmer J.M."/>
        </authorList>
    </citation>
    <scope>NUCLEOTIDE SEQUENCE [LARGE SCALE GENOMIC DNA]</scope>
    <source>
        <strain evidence="4 5">DSM 7382</strain>
    </source>
</reference>
<sequence>MTSNDGKEEQTKIWETINRLRNTIEELPELLSLLTAPLETFKLLPPQYSHYNTEPLPAGSVKVPKHIPPLQRALLEHIIPTWEAPLKEKRLYGLVEQYFCPDAFAFTSSVAGELAIHAYSTILSLPLVEYSTYFLVRLSKAYPIDVAWTVIFGGSSGASGRWELTWEDLVRDISAIPAKVANALGPKSAIPLELEQGTYFNHVSRRCEILVKNLSAKRTRGDIFSVTYLLTKLVNLGIFPATVPSSTSQPSFFKTNLDSIRYHLNDPSYGSFWNEIFVSVASTITLRAIITSLFVHLNPVEGTENAVATRILVKKEGLLLRSLLGKLSTDRDDLWDAVNAVILGRDWDEGYARIFICWIAGSESRLTEVDALELFLSNIVDLWTNPDHIRHSLLKKHQYVTALLLLSISYLNAPSGSSAALVSLAFSPQFIKSISTYLTHLDPSVRRCGMLVAEEVARASGKMLDFGDWDGDNDGRAWCRSIRILVEERDTDIEFTEDSDDEAEDVQNEVMEPPLSDSEVEGVPAPNQEGYDSDDSLTGYVSSPSSSRSPSPTPSELEEIEKDPTLRVTQKKIPRPVYLAQLGEMIRPTTVKKGEEEELKAQTQEVGLDTAEELIRRKRSYGTELEENAVNLAYGLAGLQNDYDLDDFVQKRQNALNALVVCCPRKAAPAIIEEFFKNQYSTEQRYVILNALALGARELASLSIPETPALQTPLRLSFASKRLPQTLHNRYLTTADQQSTAPVQHLLEGISQDAIDKSRDSTTDKVPQYAREKQLRVSKPAKVTEVKNEGSLARLQSTSMTVRPTTVFTDVAAESFICPLINRFWLFLRDEQTREARTANQPVLHQYKGAGTGLILNALVLSHFMATLAVLVHAGRNAKEWLAIIAPDALELAVTVGTRPLSSAEGEDEDMDESIPGSQASAKGKEAAVLTTSLELALVVLDGCLYLDGGRTISLEHTSLVLGVNQWAEGVLSTLEKGMKILGGGGVQEIKLRRAAAGVILKAEEVTSKWRRSMIDTLPNSSM</sequence>
<dbReference type="GO" id="GO:0051083">
    <property type="term" value="P:'de novo' cotranslational protein folding"/>
    <property type="evidence" value="ECO:0007669"/>
    <property type="project" value="TreeGrafter"/>
</dbReference>
<dbReference type="PANTHER" id="PTHR15830">
    <property type="entry name" value="TELOMERE LENGTH REGULATION PROTEIN TEL2 FAMILY MEMBER"/>
    <property type="match status" value="1"/>
</dbReference>
<name>A0AAW0GIL7_9APHY</name>
<dbReference type="GO" id="GO:0042162">
    <property type="term" value="F:telomeric DNA binding"/>
    <property type="evidence" value="ECO:0007669"/>
    <property type="project" value="TreeGrafter"/>
</dbReference>
<dbReference type="PANTHER" id="PTHR15830:SF10">
    <property type="entry name" value="TELOMERE LENGTH REGULATION PROTEIN TEL2 HOMOLOG"/>
    <property type="match status" value="1"/>
</dbReference>
<dbReference type="AlphaFoldDB" id="A0AAW0GIL7"/>
<keyword evidence="5" id="KW-1185">Reference proteome</keyword>
<dbReference type="GO" id="GO:0051879">
    <property type="term" value="F:Hsp90 protein binding"/>
    <property type="evidence" value="ECO:0007669"/>
    <property type="project" value="TreeGrafter"/>
</dbReference>
<feature type="compositionally biased region" description="Acidic residues" evidence="2">
    <location>
        <begin position="491"/>
        <end position="507"/>
    </location>
</feature>
<proteinExistence type="inferred from homology"/>
<feature type="region of interest" description="Disordered" evidence="2">
    <location>
        <begin position="491"/>
        <end position="568"/>
    </location>
</feature>
<accession>A0AAW0GIL7</accession>
<organism evidence="4 5">
    <name type="scientific">Cerrena zonata</name>
    <dbReference type="NCBI Taxonomy" id="2478898"/>
    <lineage>
        <taxon>Eukaryota</taxon>
        <taxon>Fungi</taxon>
        <taxon>Dikarya</taxon>
        <taxon>Basidiomycota</taxon>
        <taxon>Agaricomycotina</taxon>
        <taxon>Agaricomycetes</taxon>
        <taxon>Polyporales</taxon>
        <taxon>Cerrenaceae</taxon>
        <taxon>Cerrena</taxon>
    </lineage>
</organism>
<feature type="region of interest" description="Disordered" evidence="2">
    <location>
        <begin position="901"/>
        <end position="920"/>
    </location>
</feature>
<comment type="caution">
    <text evidence="4">The sequence shown here is derived from an EMBL/GenBank/DDBJ whole genome shotgun (WGS) entry which is preliminary data.</text>
</comment>
<protein>
    <recommendedName>
        <fullName evidence="3">Telomere length regulation protein conserved domain-containing protein</fullName>
    </recommendedName>
</protein>
<dbReference type="GO" id="GO:0005829">
    <property type="term" value="C:cytosol"/>
    <property type="evidence" value="ECO:0007669"/>
    <property type="project" value="TreeGrafter"/>
</dbReference>
<dbReference type="Proteomes" id="UP001385951">
    <property type="component" value="Unassembled WGS sequence"/>
</dbReference>
<evidence type="ECO:0000256" key="1">
    <source>
        <dbReference type="ARBA" id="ARBA00006133"/>
    </source>
</evidence>
<dbReference type="InterPro" id="IPR019337">
    <property type="entry name" value="Telomere_length_regulation_dom"/>
</dbReference>
<feature type="domain" description="Telomere length regulation protein conserved" evidence="3">
    <location>
        <begin position="576"/>
        <end position="696"/>
    </location>
</feature>
<dbReference type="Pfam" id="PF10193">
    <property type="entry name" value="Telomere_reg-2"/>
    <property type="match status" value="1"/>
</dbReference>